<dbReference type="InterPro" id="IPR043519">
    <property type="entry name" value="NT_sf"/>
</dbReference>
<dbReference type="PANTHER" id="PTHR21043">
    <property type="entry name" value="IOJAP SUPERFAMILY ORTHOLOG"/>
    <property type="match status" value="1"/>
</dbReference>
<dbReference type="EMBL" id="FN648596">
    <property type="protein sequence ID" value="CBN77507.1"/>
    <property type="molecule type" value="Genomic_DNA"/>
</dbReference>
<dbReference type="Pfam" id="PF02410">
    <property type="entry name" value="RsfS"/>
    <property type="match status" value="1"/>
</dbReference>
<dbReference type="GO" id="GO:0017148">
    <property type="term" value="P:negative regulation of translation"/>
    <property type="evidence" value="ECO:0007669"/>
    <property type="project" value="TreeGrafter"/>
</dbReference>
<keyword evidence="4" id="KW-1185">Reference proteome</keyword>
<accession>D8LM97</accession>
<comment type="similarity">
    <text evidence="1">Belongs to the Iojap/RsfS family.</text>
</comment>
<dbReference type="Proteomes" id="UP000002630">
    <property type="component" value="Linkage Group LG03"/>
</dbReference>
<evidence type="ECO:0000256" key="1">
    <source>
        <dbReference type="ARBA" id="ARBA00010574"/>
    </source>
</evidence>
<sequence>MMNSGKKARKKEQQFAEGMSPSDGGDYPVCAMEDDPTLPEVLTAVKAADERKAGNIVAIRVATLTVMTEFMVVLEGNSRPQNQAIAQNIEEKMEEMHQRKTKSQGAPESGWILLDYGDIIVHIMTPKSRSYYDLESFWSNGERVPLDGVLKPNVPEPEIAVVEEVDPFWS</sequence>
<dbReference type="SUPFAM" id="SSF81301">
    <property type="entry name" value="Nucleotidyltransferase"/>
    <property type="match status" value="1"/>
</dbReference>
<dbReference type="GO" id="GO:0090071">
    <property type="term" value="P:negative regulation of ribosome biogenesis"/>
    <property type="evidence" value="ECO:0007669"/>
    <property type="project" value="TreeGrafter"/>
</dbReference>
<reference evidence="3 4" key="1">
    <citation type="journal article" date="2010" name="Nature">
        <title>The Ectocarpus genome and the independent evolution of multicellularity in brown algae.</title>
        <authorList>
            <person name="Cock J.M."/>
            <person name="Sterck L."/>
            <person name="Rouze P."/>
            <person name="Scornet D."/>
            <person name="Allen A.E."/>
            <person name="Amoutzias G."/>
            <person name="Anthouard V."/>
            <person name="Artiguenave F."/>
            <person name="Aury J.M."/>
            <person name="Badger J.H."/>
            <person name="Beszteri B."/>
            <person name="Billiau K."/>
            <person name="Bonnet E."/>
            <person name="Bothwell J.H."/>
            <person name="Bowler C."/>
            <person name="Boyen C."/>
            <person name="Brownlee C."/>
            <person name="Carrano C.J."/>
            <person name="Charrier B."/>
            <person name="Cho G.Y."/>
            <person name="Coelho S.M."/>
            <person name="Collen J."/>
            <person name="Corre E."/>
            <person name="Da Silva C."/>
            <person name="Delage L."/>
            <person name="Delaroque N."/>
            <person name="Dittami S.M."/>
            <person name="Doulbeau S."/>
            <person name="Elias M."/>
            <person name="Farnham G."/>
            <person name="Gachon C.M."/>
            <person name="Gschloessl B."/>
            <person name="Heesch S."/>
            <person name="Jabbari K."/>
            <person name="Jubin C."/>
            <person name="Kawai H."/>
            <person name="Kimura K."/>
            <person name="Kloareg B."/>
            <person name="Kupper F.C."/>
            <person name="Lang D."/>
            <person name="Le Bail A."/>
            <person name="Leblanc C."/>
            <person name="Lerouge P."/>
            <person name="Lohr M."/>
            <person name="Lopez P.J."/>
            <person name="Martens C."/>
            <person name="Maumus F."/>
            <person name="Michel G."/>
            <person name="Miranda-Saavedra D."/>
            <person name="Morales J."/>
            <person name="Moreau H."/>
            <person name="Motomura T."/>
            <person name="Nagasato C."/>
            <person name="Napoli C.A."/>
            <person name="Nelson D.R."/>
            <person name="Nyvall-Collen P."/>
            <person name="Peters A.F."/>
            <person name="Pommier C."/>
            <person name="Potin P."/>
            <person name="Poulain J."/>
            <person name="Quesneville H."/>
            <person name="Read B."/>
            <person name="Rensing S.A."/>
            <person name="Ritter A."/>
            <person name="Rousvoal S."/>
            <person name="Samanta M."/>
            <person name="Samson G."/>
            <person name="Schroeder D.C."/>
            <person name="Segurens B."/>
            <person name="Strittmatter M."/>
            <person name="Tonon T."/>
            <person name="Tregear J.W."/>
            <person name="Valentin K."/>
            <person name="von Dassow P."/>
            <person name="Yamagishi T."/>
            <person name="Van de Peer Y."/>
            <person name="Wincker P."/>
        </authorList>
    </citation>
    <scope>NUCLEOTIDE SEQUENCE [LARGE SCALE GENOMIC DNA]</scope>
    <source>
        <strain evidence="4">Ec32 / CCAP1310/4</strain>
    </source>
</reference>
<evidence type="ECO:0008006" key="5">
    <source>
        <dbReference type="Google" id="ProtNLM"/>
    </source>
</evidence>
<evidence type="ECO:0000313" key="4">
    <source>
        <dbReference type="Proteomes" id="UP000002630"/>
    </source>
</evidence>
<dbReference type="InParanoid" id="D8LM97"/>
<feature type="compositionally biased region" description="Basic residues" evidence="2">
    <location>
        <begin position="1"/>
        <end position="10"/>
    </location>
</feature>
<dbReference type="Gene3D" id="3.30.460.10">
    <property type="entry name" value="Beta Polymerase, domain 2"/>
    <property type="match status" value="1"/>
</dbReference>
<organism evidence="3 4">
    <name type="scientific">Ectocarpus siliculosus</name>
    <name type="common">Brown alga</name>
    <name type="synonym">Conferva siliculosa</name>
    <dbReference type="NCBI Taxonomy" id="2880"/>
    <lineage>
        <taxon>Eukaryota</taxon>
        <taxon>Sar</taxon>
        <taxon>Stramenopiles</taxon>
        <taxon>Ochrophyta</taxon>
        <taxon>PX clade</taxon>
        <taxon>Phaeophyceae</taxon>
        <taxon>Ectocarpales</taxon>
        <taxon>Ectocarpaceae</taxon>
        <taxon>Ectocarpus</taxon>
    </lineage>
</organism>
<dbReference type="eggNOG" id="ENOG502RY19">
    <property type="taxonomic scope" value="Eukaryota"/>
</dbReference>
<dbReference type="STRING" id="2880.D8LM97"/>
<dbReference type="NCBIfam" id="TIGR00090">
    <property type="entry name" value="rsfS_iojap_ybeB"/>
    <property type="match status" value="1"/>
</dbReference>
<dbReference type="HAMAP" id="MF_01477">
    <property type="entry name" value="Iojap_RsfS"/>
    <property type="match status" value="1"/>
</dbReference>
<proteinExistence type="inferred from homology"/>
<dbReference type="OMA" id="PVCAMED"/>
<dbReference type="PANTHER" id="PTHR21043:SF0">
    <property type="entry name" value="MITOCHONDRIAL ASSEMBLY OF RIBOSOMAL LARGE SUBUNIT PROTEIN 1"/>
    <property type="match status" value="1"/>
</dbReference>
<dbReference type="OrthoDB" id="21330at2759"/>
<dbReference type="InterPro" id="IPR004394">
    <property type="entry name" value="Iojap/RsfS/C7orf30"/>
</dbReference>
<evidence type="ECO:0000256" key="2">
    <source>
        <dbReference type="SAM" id="MobiDB-lite"/>
    </source>
</evidence>
<protein>
    <recommendedName>
        <fullName evidence="5">Ribosomal silencing factor RsfS</fullName>
    </recommendedName>
</protein>
<dbReference type="GO" id="GO:0043023">
    <property type="term" value="F:ribosomal large subunit binding"/>
    <property type="evidence" value="ECO:0007669"/>
    <property type="project" value="TreeGrafter"/>
</dbReference>
<evidence type="ECO:0000313" key="3">
    <source>
        <dbReference type="EMBL" id="CBN77507.1"/>
    </source>
</evidence>
<dbReference type="AlphaFoldDB" id="D8LM97"/>
<gene>
    <name evidence="3" type="ORF">Esi_0004_0041</name>
</gene>
<dbReference type="EMBL" id="FN649728">
    <property type="protein sequence ID" value="CBN77507.1"/>
    <property type="molecule type" value="Genomic_DNA"/>
</dbReference>
<feature type="region of interest" description="Disordered" evidence="2">
    <location>
        <begin position="1"/>
        <end position="27"/>
    </location>
</feature>
<name>D8LM97_ECTSI</name>